<sequence>MQQQHTDIDDLARGFPHDDADLAALATPTSLARLISERHRFTGLTERERLASAIGLRDLYFLARAHPEELEHAEQVKALAALFPARGQFELDGLELSFHPTQAHKSLRFIEQHLVPPIWRRFFARPCEQMPELMAVFADPQEFHYRTFENIVPLDRLFDPVSLSLQPQEDGEFIGELFTLRLDANEETRATLNQLDALDLYLPPLNEASRGGKRFIFHCARLADELTRALEGALPEPWRDGFAHVNPVFRLNRFEPGDAPFASHIDTPYRDPCRGHISRRTLVLYLTGGSASPVLRVANSTLDEIEPMTCALFDQVHEHEGFPFEEGSKLFLRTELIYTTDEVIEAPWLGAMFAKACYLSSECLFADELAPFMHDAYDRVAAARWDANGEKPTADDEIFVHKEFEGLSFISNGHDFWFDAREVDLCEAATFALLDFFNCKIDGEVFGKRCSRAVLNRPTHSAWIPGFLDARRQETELGRTGEIDKRLLFPEPEEPDEDIVFKERIPDYQSWRDYGDMTRCEVVIDLFIERQKAAWSELEHAAIMMMGQEIFLDREHFLIEQDRIYVMTEKPLRPVHFAAMSWWEVEPEDFINTELSFVTCMLVALSISVAYAEQPAPMAIAVLSPTPDAPLVLDALELCDQSSRIEVIEPSDADTLLTLAQSASATPSPELARDMHAQGLEALIVIEPSSVEGSYTIETIGPRGQVHERSTFTYQANAVNYRADLSRTLQEDLATAAPHVLTERERRPKPDTTLATSANDADAEPVPEEDPAPKNPASEKDSPRAKTPSTRSEEPTNRSGVALQDDSGATPAPDYSDTGEEASLTDTEGVSEDTDAAASPLEAKGRDLFVDASLGPVLYDLFLGGSFGEQGNITSAVLGVSLLKIKRFPKGGALHAEFSTNISGSSSRFPGMVTTVASPLLPEELKYTSPGPPAPDVPALGLWRTALDFKLDLPSKRAVQLGPALGVEHQRAAFWIYEDQVRLTTGKLGLSMHVTKGRALVDLSFFSQLGRLAVGEGSFSSGISFQPRARFLVGKRGLTLSTGLRLAVNASSQVDTGANTLSEIRQRLILAEFALGYSR</sequence>
<gene>
    <name evidence="2" type="ORF">OSTQU699_LOCUS1208</name>
</gene>
<feature type="region of interest" description="Disordered" evidence="1">
    <location>
        <begin position="736"/>
        <end position="836"/>
    </location>
</feature>
<dbReference type="EMBL" id="CAJHUC010000395">
    <property type="protein sequence ID" value="CAD7695847.1"/>
    <property type="molecule type" value="Genomic_DNA"/>
</dbReference>
<dbReference type="OrthoDB" id="5127183at2759"/>
<dbReference type="AlphaFoldDB" id="A0A8S1ILJ5"/>
<accession>A0A8S1ILJ5</accession>
<keyword evidence="3" id="KW-1185">Reference proteome</keyword>
<proteinExistence type="predicted"/>
<name>A0A8S1ILJ5_9CHLO</name>
<organism evidence="2 3">
    <name type="scientific">Ostreobium quekettii</name>
    <dbReference type="NCBI Taxonomy" id="121088"/>
    <lineage>
        <taxon>Eukaryota</taxon>
        <taxon>Viridiplantae</taxon>
        <taxon>Chlorophyta</taxon>
        <taxon>core chlorophytes</taxon>
        <taxon>Ulvophyceae</taxon>
        <taxon>TCBD clade</taxon>
        <taxon>Bryopsidales</taxon>
        <taxon>Ostreobineae</taxon>
        <taxon>Ostreobiaceae</taxon>
        <taxon>Ostreobium</taxon>
    </lineage>
</organism>
<evidence type="ECO:0000313" key="2">
    <source>
        <dbReference type="EMBL" id="CAD7695847.1"/>
    </source>
</evidence>
<comment type="caution">
    <text evidence="2">The sequence shown here is derived from an EMBL/GenBank/DDBJ whole genome shotgun (WGS) entry which is preliminary data.</text>
</comment>
<evidence type="ECO:0008006" key="4">
    <source>
        <dbReference type="Google" id="ProtNLM"/>
    </source>
</evidence>
<evidence type="ECO:0000256" key="1">
    <source>
        <dbReference type="SAM" id="MobiDB-lite"/>
    </source>
</evidence>
<protein>
    <recommendedName>
        <fullName evidence="4">Fe2OG dioxygenase domain-containing protein</fullName>
    </recommendedName>
</protein>
<dbReference type="Proteomes" id="UP000708148">
    <property type="component" value="Unassembled WGS sequence"/>
</dbReference>
<evidence type="ECO:0000313" key="3">
    <source>
        <dbReference type="Proteomes" id="UP000708148"/>
    </source>
</evidence>
<feature type="compositionally biased region" description="Basic and acidic residues" evidence="1">
    <location>
        <begin position="741"/>
        <end position="750"/>
    </location>
</feature>
<feature type="compositionally biased region" description="Acidic residues" evidence="1">
    <location>
        <begin position="761"/>
        <end position="770"/>
    </location>
</feature>
<reference evidence="2" key="1">
    <citation type="submission" date="2020-12" db="EMBL/GenBank/DDBJ databases">
        <authorList>
            <person name="Iha C."/>
        </authorList>
    </citation>
    <scope>NUCLEOTIDE SEQUENCE</scope>
</reference>